<feature type="compositionally biased region" description="Pro residues" evidence="1">
    <location>
        <begin position="75"/>
        <end position="87"/>
    </location>
</feature>
<feature type="compositionally biased region" description="Low complexity" evidence="1">
    <location>
        <begin position="88"/>
        <end position="125"/>
    </location>
</feature>
<feature type="compositionally biased region" description="Polar residues" evidence="1">
    <location>
        <begin position="609"/>
        <end position="621"/>
    </location>
</feature>
<dbReference type="EMBL" id="JBBJBU010000007">
    <property type="protein sequence ID" value="KAK7204603.1"/>
    <property type="molecule type" value="Genomic_DNA"/>
</dbReference>
<dbReference type="Pfam" id="PF08737">
    <property type="entry name" value="Rgp1"/>
    <property type="match status" value="1"/>
</dbReference>
<reference evidence="2 3" key="1">
    <citation type="submission" date="2024-03" db="EMBL/GenBank/DDBJ databases">
        <title>Genome-scale model development and genomic sequencing of the oleaginous clade Lipomyces.</title>
        <authorList>
            <consortium name="Lawrence Berkeley National Laboratory"/>
            <person name="Czajka J.J."/>
            <person name="Han Y."/>
            <person name="Kim J."/>
            <person name="Mondo S.J."/>
            <person name="Hofstad B.A."/>
            <person name="Robles A."/>
            <person name="Haridas S."/>
            <person name="Riley R."/>
            <person name="LaButti K."/>
            <person name="Pangilinan J."/>
            <person name="Andreopoulos W."/>
            <person name="Lipzen A."/>
            <person name="Yan J."/>
            <person name="Wang M."/>
            <person name="Ng V."/>
            <person name="Grigoriev I.V."/>
            <person name="Spatafora J.W."/>
            <person name="Magnuson J.K."/>
            <person name="Baker S.E."/>
            <person name="Pomraning K.R."/>
        </authorList>
    </citation>
    <scope>NUCLEOTIDE SEQUENCE [LARGE SCALE GENOMIC DNA]</scope>
    <source>
        <strain evidence="2 3">Phaff 52-87</strain>
    </source>
</reference>
<feature type="region of interest" description="Disordered" evidence="1">
    <location>
        <begin position="694"/>
        <end position="716"/>
    </location>
</feature>
<feature type="compositionally biased region" description="Acidic residues" evidence="1">
    <location>
        <begin position="694"/>
        <end position="712"/>
    </location>
</feature>
<sequence>MPAPPAQSSLRVDVVFSDPVYFAGEDLVCRITFRNLAPGPQLHHSSASDLQRTTSASRLRKSSRASSVSDADRPPTSPASTPPPPQPSLSAAPSTPRTPSSSSFGPPLAPSSPSSSFSSSTTTSPLVVQTASQNGSFPSPSPVHASPHGMLHSRRSSMRVPKTRGGETLMMGYAQLSGQFTIDESLVETSVFNEAKKLGIVGGKMGGGVVGLGAEKSDSGIWGQLGFGITNGLSSLLNGNEVSSIAEMKSIASSNVISIISTPQSLLFVDLRLSPGESKSYSYRFTLPKTLPPSYRGKALKISYNLTIGTQRVGKGFQAPKTTKFPFRVFQNIDAGGHQPVHSLTSPIVILRDEAKTEVIDDGPELNRASSVSSLSGLTSNSESKRLARDNPQSENKETLEDFMAYVDGLLSYKSSIAVAIHHIRPPSPSSPPEFPLSSSVTSARSSCRESVDLAIQRNSISADGIVLNNMYEIARNKQKIASLVLSKPVYKLGETVVMILDFAGAVLPCYHVIASLETTEIIDNSIAQRSSQFNERATRKVYVQSSFSTISSQRASFSFCIPTTATPQFDTSYISSRWSIRIEFVTSPIEMPANLLPAIDLDEETDRSSAPQSRSGSQGTIDIPEPAQTPPSAQTFRNGQPHTPSTPIHERTSSLNATASPAPGNGTRARADSQQLQAVLQVSRTLAKTTLSDDDLSVTDDEDVEDDDEHDDEKADVFHGLSVARAQRRPSATNTPPSYAATKSHRPEILRVTHKDERGVMYSLVDDLLSETFECRIPIKVFPTNQDIAAMSFHIQPSGGYAV</sequence>
<feature type="region of interest" description="Disordered" evidence="1">
    <location>
        <begin position="361"/>
        <end position="395"/>
    </location>
</feature>
<proteinExistence type="predicted"/>
<comment type="caution">
    <text evidence="2">The sequence shown here is derived from an EMBL/GenBank/DDBJ whole genome shotgun (WGS) entry which is preliminary data.</text>
</comment>
<accession>A0ABR1F684</accession>
<dbReference type="InterPro" id="IPR014752">
    <property type="entry name" value="Arrestin-like_C"/>
</dbReference>
<dbReference type="Gene3D" id="2.60.40.640">
    <property type="match status" value="1"/>
</dbReference>
<protein>
    <submittedName>
        <fullName evidence="2">Rgp1-domain-containing protein</fullName>
    </submittedName>
</protein>
<organism evidence="2 3">
    <name type="scientific">Myxozyma melibiosi</name>
    <dbReference type="NCBI Taxonomy" id="54550"/>
    <lineage>
        <taxon>Eukaryota</taxon>
        <taxon>Fungi</taxon>
        <taxon>Dikarya</taxon>
        <taxon>Ascomycota</taxon>
        <taxon>Saccharomycotina</taxon>
        <taxon>Lipomycetes</taxon>
        <taxon>Lipomycetales</taxon>
        <taxon>Lipomycetaceae</taxon>
        <taxon>Myxozyma</taxon>
    </lineage>
</organism>
<feature type="compositionally biased region" description="Low complexity" evidence="1">
    <location>
        <begin position="370"/>
        <end position="382"/>
    </location>
</feature>
<feature type="region of interest" description="Disordered" evidence="1">
    <location>
        <begin position="728"/>
        <end position="747"/>
    </location>
</feature>
<evidence type="ECO:0000313" key="3">
    <source>
        <dbReference type="Proteomes" id="UP001498771"/>
    </source>
</evidence>
<feature type="region of interest" description="Disordered" evidence="1">
    <location>
        <begin position="38"/>
        <end position="160"/>
    </location>
</feature>
<dbReference type="InterPro" id="IPR014848">
    <property type="entry name" value="Rgp1"/>
</dbReference>
<name>A0ABR1F684_9ASCO</name>
<dbReference type="GeneID" id="90038312"/>
<feature type="compositionally biased region" description="Polar residues" evidence="1">
    <location>
        <begin position="631"/>
        <end position="647"/>
    </location>
</feature>
<keyword evidence="3" id="KW-1185">Reference proteome</keyword>
<dbReference type="PANTHER" id="PTHR12507">
    <property type="entry name" value="REDUCED GROWTH PHENOTYPE 1 RGP1, YEAST -RELATED"/>
    <property type="match status" value="1"/>
</dbReference>
<gene>
    <name evidence="2" type="ORF">BZA70DRAFT_279555</name>
</gene>
<feature type="compositionally biased region" description="Polar residues" evidence="1">
    <location>
        <begin position="126"/>
        <end position="138"/>
    </location>
</feature>
<dbReference type="RefSeq" id="XP_064767636.1">
    <property type="nucleotide sequence ID" value="XM_064912800.1"/>
</dbReference>
<feature type="region of interest" description="Disordered" evidence="1">
    <location>
        <begin position="605"/>
        <end position="675"/>
    </location>
</feature>
<dbReference type="Proteomes" id="UP001498771">
    <property type="component" value="Unassembled WGS sequence"/>
</dbReference>
<evidence type="ECO:0000313" key="2">
    <source>
        <dbReference type="EMBL" id="KAK7204603.1"/>
    </source>
</evidence>
<evidence type="ECO:0000256" key="1">
    <source>
        <dbReference type="SAM" id="MobiDB-lite"/>
    </source>
</evidence>